<dbReference type="EMBL" id="CAJNOQ010024936">
    <property type="protein sequence ID" value="CAF1532543.1"/>
    <property type="molecule type" value="Genomic_DNA"/>
</dbReference>
<dbReference type="Pfam" id="PF00810">
    <property type="entry name" value="ER_lumen_recept"/>
    <property type="match status" value="1"/>
</dbReference>
<dbReference type="GO" id="GO:0006621">
    <property type="term" value="P:protein retention in ER lumen"/>
    <property type="evidence" value="ECO:0007669"/>
    <property type="project" value="InterPro"/>
</dbReference>
<dbReference type="Proteomes" id="UP000681722">
    <property type="component" value="Unassembled WGS sequence"/>
</dbReference>
<keyword evidence="10" id="KW-0675">Receptor</keyword>
<keyword evidence="6" id="KW-0931">ER-Golgi transport</keyword>
<keyword evidence="8 11" id="KW-1133">Transmembrane helix</keyword>
<dbReference type="EMBL" id="CAJOBC010090522">
    <property type="protein sequence ID" value="CAF4391928.1"/>
    <property type="molecule type" value="Genomic_DNA"/>
</dbReference>
<comment type="subcellular location">
    <subcellularLocation>
        <location evidence="1">Endoplasmic reticulum membrane</location>
        <topology evidence="1">Multi-pass membrane protein</topology>
    </subcellularLocation>
</comment>
<evidence type="ECO:0000256" key="7">
    <source>
        <dbReference type="ARBA" id="ARBA00022927"/>
    </source>
</evidence>
<comment type="caution">
    <text evidence="12">The sequence shown here is derived from an EMBL/GenBank/DDBJ whole genome shotgun (WGS) entry which is preliminary data.</text>
</comment>
<keyword evidence="9 11" id="KW-0472">Membrane</keyword>
<sequence>LGDLFHIAAVSLLLFRILKRCSSAGISGKSIILYAIVFTCRYLDLFTHYVSLYNTLLKWFFLITTYFTMFLIYCHGYSDSKTNNNDTFRIVYLIVPTAILAFVWNSGPLITEVRL</sequence>
<dbReference type="GO" id="GO:0015031">
    <property type="term" value="P:protein transport"/>
    <property type="evidence" value="ECO:0007669"/>
    <property type="project" value="UniProtKB-KW"/>
</dbReference>
<keyword evidence="7" id="KW-0653">Protein transport</keyword>
<evidence type="ECO:0000256" key="9">
    <source>
        <dbReference type="ARBA" id="ARBA00023136"/>
    </source>
</evidence>
<evidence type="ECO:0000313" key="13">
    <source>
        <dbReference type="EMBL" id="CAF4391928.1"/>
    </source>
</evidence>
<dbReference type="GO" id="GO:0046923">
    <property type="term" value="F:ER retention sequence binding"/>
    <property type="evidence" value="ECO:0007669"/>
    <property type="project" value="InterPro"/>
</dbReference>
<keyword evidence="14" id="KW-1185">Reference proteome</keyword>
<evidence type="ECO:0000256" key="3">
    <source>
        <dbReference type="ARBA" id="ARBA00022448"/>
    </source>
</evidence>
<dbReference type="GO" id="GO:0005789">
    <property type="term" value="C:endoplasmic reticulum membrane"/>
    <property type="evidence" value="ECO:0007669"/>
    <property type="project" value="UniProtKB-SubCell"/>
</dbReference>
<evidence type="ECO:0000256" key="10">
    <source>
        <dbReference type="ARBA" id="ARBA00023170"/>
    </source>
</evidence>
<organism evidence="12 14">
    <name type="scientific">Didymodactylos carnosus</name>
    <dbReference type="NCBI Taxonomy" id="1234261"/>
    <lineage>
        <taxon>Eukaryota</taxon>
        <taxon>Metazoa</taxon>
        <taxon>Spiralia</taxon>
        <taxon>Gnathifera</taxon>
        <taxon>Rotifera</taxon>
        <taxon>Eurotatoria</taxon>
        <taxon>Bdelloidea</taxon>
        <taxon>Philodinida</taxon>
        <taxon>Philodinidae</taxon>
        <taxon>Didymodactylos</taxon>
    </lineage>
</organism>
<dbReference type="AlphaFoldDB" id="A0A815VS49"/>
<evidence type="ECO:0000313" key="12">
    <source>
        <dbReference type="EMBL" id="CAF1532543.1"/>
    </source>
</evidence>
<gene>
    <name evidence="12" type="ORF">GPM918_LOCUS38139</name>
    <name evidence="13" type="ORF">SRO942_LOCUS38938</name>
</gene>
<dbReference type="PANTHER" id="PTHR10585">
    <property type="entry name" value="ER LUMEN PROTEIN RETAINING RECEPTOR"/>
    <property type="match status" value="1"/>
</dbReference>
<evidence type="ECO:0000256" key="6">
    <source>
        <dbReference type="ARBA" id="ARBA00022892"/>
    </source>
</evidence>
<evidence type="ECO:0000256" key="8">
    <source>
        <dbReference type="ARBA" id="ARBA00022989"/>
    </source>
</evidence>
<accession>A0A815VS49</accession>
<proteinExistence type="inferred from homology"/>
<feature type="transmembrane region" description="Helical" evidence="11">
    <location>
        <begin position="59"/>
        <end position="78"/>
    </location>
</feature>
<keyword evidence="5" id="KW-0256">Endoplasmic reticulum</keyword>
<evidence type="ECO:0000256" key="5">
    <source>
        <dbReference type="ARBA" id="ARBA00022824"/>
    </source>
</evidence>
<dbReference type="Proteomes" id="UP000663829">
    <property type="component" value="Unassembled WGS sequence"/>
</dbReference>
<name>A0A815VS49_9BILA</name>
<dbReference type="GO" id="GO:0016192">
    <property type="term" value="P:vesicle-mediated transport"/>
    <property type="evidence" value="ECO:0007669"/>
    <property type="project" value="UniProtKB-KW"/>
</dbReference>
<evidence type="ECO:0000256" key="4">
    <source>
        <dbReference type="ARBA" id="ARBA00022692"/>
    </source>
</evidence>
<evidence type="ECO:0000256" key="11">
    <source>
        <dbReference type="SAM" id="Phobius"/>
    </source>
</evidence>
<feature type="transmembrane region" description="Helical" evidence="11">
    <location>
        <begin position="90"/>
        <end position="110"/>
    </location>
</feature>
<dbReference type="InterPro" id="IPR000133">
    <property type="entry name" value="ER_ret_rcpt"/>
</dbReference>
<evidence type="ECO:0000256" key="2">
    <source>
        <dbReference type="ARBA" id="ARBA00010120"/>
    </source>
</evidence>
<dbReference type="OrthoDB" id="7694678at2759"/>
<reference evidence="12" key="1">
    <citation type="submission" date="2021-02" db="EMBL/GenBank/DDBJ databases">
        <authorList>
            <person name="Nowell W R."/>
        </authorList>
    </citation>
    <scope>NUCLEOTIDE SEQUENCE</scope>
</reference>
<dbReference type="PRINTS" id="PR00660">
    <property type="entry name" value="ERLUMENR"/>
</dbReference>
<evidence type="ECO:0008006" key="15">
    <source>
        <dbReference type="Google" id="ProtNLM"/>
    </source>
</evidence>
<protein>
    <recommendedName>
        <fullName evidence="15">ER lumen protein-retaining receptor</fullName>
    </recommendedName>
</protein>
<feature type="non-terminal residue" evidence="12">
    <location>
        <position position="1"/>
    </location>
</feature>
<evidence type="ECO:0000256" key="1">
    <source>
        <dbReference type="ARBA" id="ARBA00004477"/>
    </source>
</evidence>
<comment type="similarity">
    <text evidence="2">Belongs to the ERD2 family.</text>
</comment>
<keyword evidence="3" id="KW-0813">Transport</keyword>
<keyword evidence="4 11" id="KW-0812">Transmembrane</keyword>
<evidence type="ECO:0000313" key="14">
    <source>
        <dbReference type="Proteomes" id="UP000663829"/>
    </source>
</evidence>